<dbReference type="InterPro" id="IPR020823">
    <property type="entry name" value="Cell_div_FtsA"/>
</dbReference>
<dbReference type="PANTHER" id="PTHR32432">
    <property type="entry name" value="CELL DIVISION PROTEIN FTSA-RELATED"/>
    <property type="match status" value="1"/>
</dbReference>
<dbReference type="Proteomes" id="UP000238801">
    <property type="component" value="Unassembled WGS sequence"/>
</dbReference>
<dbReference type="GO" id="GO:0043093">
    <property type="term" value="P:FtsZ-dependent cytokinesis"/>
    <property type="evidence" value="ECO:0007669"/>
    <property type="project" value="UniProtKB-UniRule"/>
</dbReference>
<evidence type="ECO:0000256" key="4">
    <source>
        <dbReference type="ARBA" id="ARBA00023306"/>
    </source>
</evidence>
<proteinExistence type="inferred from homology"/>
<comment type="subcellular location">
    <subcellularLocation>
        <location evidence="5">Cell membrane</location>
        <topology evidence="5">Peripheral membrane protein</topology>
        <orientation evidence="5">Cytoplasmic side</orientation>
    </subcellularLocation>
    <text evidence="5">Localizes to the Z ring in an FtsZ-dependent manner. Targeted to the membrane through a conserved C-terminal amphipathic helix.</text>
</comment>
<gene>
    <name evidence="5" type="primary">ftsA</name>
    <name evidence="8" type="ORF">BCF33_1192</name>
</gene>
<dbReference type="InterPro" id="IPR003494">
    <property type="entry name" value="SHS2_FtsA"/>
</dbReference>
<dbReference type="PANTHER" id="PTHR32432:SF4">
    <property type="entry name" value="CELL DIVISION PROTEIN FTSA"/>
    <property type="match status" value="1"/>
</dbReference>
<dbReference type="GO" id="GO:0009898">
    <property type="term" value="C:cytoplasmic side of plasma membrane"/>
    <property type="evidence" value="ECO:0007669"/>
    <property type="project" value="UniProtKB-UniRule"/>
</dbReference>
<dbReference type="InterPro" id="IPR043129">
    <property type="entry name" value="ATPase_NBD"/>
</dbReference>
<evidence type="ECO:0000256" key="6">
    <source>
        <dbReference type="PIRNR" id="PIRNR003101"/>
    </source>
</evidence>
<keyword evidence="3 5" id="KW-0472">Membrane</keyword>
<dbReference type="AlphaFoldDB" id="A0A2T0X9E1"/>
<dbReference type="RefSeq" id="WP_106159937.1">
    <property type="nucleotide sequence ID" value="NZ_PVTT01000001.1"/>
</dbReference>
<organism evidence="8 9">
    <name type="scientific">Hasllibacter halocynthiae</name>
    <dbReference type="NCBI Taxonomy" id="595589"/>
    <lineage>
        <taxon>Bacteria</taxon>
        <taxon>Pseudomonadati</taxon>
        <taxon>Pseudomonadota</taxon>
        <taxon>Alphaproteobacteria</taxon>
        <taxon>Rhodobacterales</taxon>
        <taxon>Roseobacteraceae</taxon>
        <taxon>Hasllibacter</taxon>
    </lineage>
</organism>
<accession>A0A2T0X9E1</accession>
<dbReference type="Gene3D" id="3.30.420.40">
    <property type="match status" value="1"/>
</dbReference>
<keyword evidence="4 5" id="KW-0131">Cell cycle</keyword>
<evidence type="ECO:0000313" key="8">
    <source>
        <dbReference type="EMBL" id="PRY95571.1"/>
    </source>
</evidence>
<evidence type="ECO:0000256" key="3">
    <source>
        <dbReference type="ARBA" id="ARBA00023136"/>
    </source>
</evidence>
<dbReference type="CDD" id="cd24048">
    <property type="entry name" value="ASKHA_NBD_FtsA"/>
    <property type="match status" value="1"/>
</dbReference>
<feature type="domain" description="SHS2" evidence="7">
    <location>
        <begin position="24"/>
        <end position="223"/>
    </location>
</feature>
<keyword evidence="9" id="KW-1185">Reference proteome</keyword>
<evidence type="ECO:0000259" key="7">
    <source>
        <dbReference type="SMART" id="SM00842"/>
    </source>
</evidence>
<reference evidence="8 9" key="1">
    <citation type="submission" date="2018-03" db="EMBL/GenBank/DDBJ databases">
        <title>Genomic Encyclopedia of Archaeal and Bacterial Type Strains, Phase II (KMG-II): from individual species to whole genera.</title>
        <authorList>
            <person name="Goeker M."/>
        </authorList>
    </citation>
    <scope>NUCLEOTIDE SEQUENCE [LARGE SCALE GENOMIC DNA]</scope>
    <source>
        <strain evidence="8 9">DSM 29318</strain>
    </source>
</reference>
<sequence length="442" mass="46893">MSDIYARQRQMRAVRRAALQRGYVAILDVGSSKIGCFVLRVDDAEPVGAGVGRMAGHGRVRVIGAAATRSRGVRLGEIAGMTEAERAIRTVVQSAQKMAGVRVDHVIASLSGGAPRSYGLSGEHVIEDGTVEEGDVAAVLSACEMPPLGEDRPVLHAHPVNFALDHRSGLADPRGQVGRRLTCDLHLVSAEGAALRNLASVVKRCDLELAGVVSAGYAAGLAALVEDEKELGAACVDMGGGATGISVFLRKHMIHADSIPLGGRHVTRDISQGLQIAEERAERIKCLQGGLQATGKDDREPIALGGGTGDWDRDSRQATRAELIGIVRPRVEEILEEVRAALDAAGFDHLPNQQVVLTGGGSEIPGMTTLAARVLGTQVRQGRPMRVRGAPETLSGPSFAALTGLGLFAAEPQDEWWDFEAAATTFPARSLRRAIQWMRSNW</sequence>
<dbReference type="HAMAP" id="MF_02033">
    <property type="entry name" value="FtsA"/>
    <property type="match status" value="1"/>
</dbReference>
<dbReference type="EMBL" id="PVTT01000001">
    <property type="protein sequence ID" value="PRY95571.1"/>
    <property type="molecule type" value="Genomic_DNA"/>
</dbReference>
<dbReference type="GO" id="GO:0032153">
    <property type="term" value="C:cell division site"/>
    <property type="evidence" value="ECO:0007669"/>
    <property type="project" value="UniProtKB-UniRule"/>
</dbReference>
<comment type="subunit">
    <text evidence="5">Self-interacts. Interacts with FtsZ.</text>
</comment>
<evidence type="ECO:0000256" key="5">
    <source>
        <dbReference type="HAMAP-Rule" id="MF_02033"/>
    </source>
</evidence>
<evidence type="ECO:0000313" key="9">
    <source>
        <dbReference type="Proteomes" id="UP000238801"/>
    </source>
</evidence>
<comment type="similarity">
    <text evidence="5 6">Belongs to the FtsA/MreB family.</text>
</comment>
<dbReference type="SMART" id="SM00842">
    <property type="entry name" value="FtsA"/>
    <property type="match status" value="1"/>
</dbReference>
<protein>
    <recommendedName>
        <fullName evidence="5 6">Cell division protein FtsA</fullName>
    </recommendedName>
</protein>
<comment type="caution">
    <text evidence="8">The sequence shown here is derived from an EMBL/GenBank/DDBJ whole genome shotgun (WGS) entry which is preliminary data.</text>
</comment>
<evidence type="ECO:0000256" key="1">
    <source>
        <dbReference type="ARBA" id="ARBA00022475"/>
    </source>
</evidence>
<dbReference type="OrthoDB" id="9810567at2"/>
<dbReference type="Pfam" id="PF02491">
    <property type="entry name" value="SHS2_FTSA"/>
    <property type="match status" value="1"/>
</dbReference>
<keyword evidence="1 5" id="KW-1003">Cell membrane</keyword>
<keyword evidence="2 5" id="KW-0132">Cell division</keyword>
<evidence type="ECO:0000256" key="2">
    <source>
        <dbReference type="ARBA" id="ARBA00022618"/>
    </source>
</evidence>
<dbReference type="Pfam" id="PF14450">
    <property type="entry name" value="FtsA"/>
    <property type="match status" value="1"/>
</dbReference>
<name>A0A2T0X9E1_9RHOB</name>
<dbReference type="SUPFAM" id="SSF53067">
    <property type="entry name" value="Actin-like ATPase domain"/>
    <property type="match status" value="2"/>
</dbReference>
<comment type="function">
    <text evidence="5 6">Cell division protein that is involved in the assembly of the Z ring. May serve as a membrane anchor for the Z ring.</text>
</comment>
<dbReference type="NCBIfam" id="TIGR01174">
    <property type="entry name" value="ftsA"/>
    <property type="match status" value="1"/>
</dbReference>
<dbReference type="InterPro" id="IPR050696">
    <property type="entry name" value="FtsA/MreB"/>
</dbReference>
<dbReference type="PIRSF" id="PIRSF003101">
    <property type="entry name" value="FtsA"/>
    <property type="match status" value="1"/>
</dbReference>